<protein>
    <submittedName>
        <fullName evidence="8">Membrane protein insertase YidC</fullName>
    </submittedName>
</protein>
<dbReference type="EMBL" id="JAAKZG010000005">
    <property type="protein sequence ID" value="NGN42337.1"/>
    <property type="molecule type" value="Genomic_DNA"/>
</dbReference>
<comment type="caution">
    <text evidence="8">The sequence shown here is derived from an EMBL/GenBank/DDBJ whole genome shotgun (WGS) entry which is preliminary data.</text>
</comment>
<evidence type="ECO:0000256" key="5">
    <source>
        <dbReference type="RuleBase" id="RU003945"/>
    </source>
</evidence>
<keyword evidence="4 6" id="KW-0472">Membrane</keyword>
<keyword evidence="9" id="KW-1185">Reference proteome</keyword>
<comment type="subcellular location">
    <subcellularLocation>
        <location evidence="1 5">Membrane</location>
        <topology evidence="1 5">Multi-pass membrane protein</topology>
    </subcellularLocation>
</comment>
<evidence type="ECO:0000256" key="3">
    <source>
        <dbReference type="ARBA" id="ARBA00022989"/>
    </source>
</evidence>
<feature type="transmembrane region" description="Helical" evidence="6">
    <location>
        <begin position="29"/>
        <end position="48"/>
    </location>
</feature>
<dbReference type="AlphaFoldDB" id="A0A7C9R7X0"/>
<gene>
    <name evidence="8" type="primary">yidC</name>
    <name evidence="8" type="ORF">G6N74_14810</name>
</gene>
<feature type="transmembrane region" description="Helical" evidence="6">
    <location>
        <begin position="143"/>
        <end position="169"/>
    </location>
</feature>
<dbReference type="NCBIfam" id="TIGR03592">
    <property type="entry name" value="yidC_oxa1_cterm"/>
    <property type="match status" value="1"/>
</dbReference>
<dbReference type="RefSeq" id="WP_165118577.1">
    <property type="nucleotide sequence ID" value="NZ_JAAKZG010000005.1"/>
</dbReference>
<evidence type="ECO:0000256" key="1">
    <source>
        <dbReference type="ARBA" id="ARBA00004141"/>
    </source>
</evidence>
<keyword evidence="2 5" id="KW-0812">Transmembrane</keyword>
<name>A0A7C9R7X0_9HYPH</name>
<evidence type="ECO:0000256" key="6">
    <source>
        <dbReference type="SAM" id="Phobius"/>
    </source>
</evidence>
<dbReference type="Proteomes" id="UP000481252">
    <property type="component" value="Unassembled WGS sequence"/>
</dbReference>
<comment type="similarity">
    <text evidence="5">Belongs to the OXA1/ALB3/YidC family.</text>
</comment>
<evidence type="ECO:0000313" key="8">
    <source>
        <dbReference type="EMBL" id="NGN42337.1"/>
    </source>
</evidence>
<evidence type="ECO:0000259" key="7">
    <source>
        <dbReference type="Pfam" id="PF02096"/>
    </source>
</evidence>
<dbReference type="InterPro" id="IPR001708">
    <property type="entry name" value="YidC/ALB3/OXA1/COX18"/>
</dbReference>
<accession>A0A7C9R7X0</accession>
<dbReference type="PANTHER" id="PTHR12428">
    <property type="entry name" value="OXA1"/>
    <property type="match status" value="1"/>
</dbReference>
<dbReference type="GO" id="GO:0032977">
    <property type="term" value="F:membrane insertase activity"/>
    <property type="evidence" value="ECO:0007669"/>
    <property type="project" value="InterPro"/>
</dbReference>
<dbReference type="Pfam" id="PF02096">
    <property type="entry name" value="60KD_IMP"/>
    <property type="match status" value="1"/>
</dbReference>
<feature type="transmembrane region" description="Helical" evidence="6">
    <location>
        <begin position="181"/>
        <end position="204"/>
    </location>
</feature>
<dbReference type="GO" id="GO:0051205">
    <property type="term" value="P:protein insertion into membrane"/>
    <property type="evidence" value="ECO:0007669"/>
    <property type="project" value="TreeGrafter"/>
</dbReference>
<evidence type="ECO:0000256" key="2">
    <source>
        <dbReference type="ARBA" id="ARBA00022692"/>
    </source>
</evidence>
<proteinExistence type="inferred from homology"/>
<feature type="domain" description="Membrane insertase YidC/Oxa/ALB C-terminal" evidence="7">
    <location>
        <begin position="29"/>
        <end position="215"/>
    </location>
</feature>
<keyword evidence="3 6" id="KW-1133">Transmembrane helix</keyword>
<feature type="transmembrane region" description="Helical" evidence="6">
    <location>
        <begin position="103"/>
        <end position="123"/>
    </location>
</feature>
<reference evidence="8 9" key="1">
    <citation type="submission" date="2020-02" db="EMBL/GenBank/DDBJ databases">
        <title>Genome sequence of the type strain CGMCC 1.15528 of Mesorhizobium zhangyense.</title>
        <authorList>
            <person name="Gao J."/>
            <person name="Sun J."/>
        </authorList>
    </citation>
    <scope>NUCLEOTIDE SEQUENCE [LARGE SCALE GENOMIC DNA]</scope>
    <source>
        <strain evidence="8 9">CGMCC 1.15528</strain>
    </source>
</reference>
<organism evidence="8 9">
    <name type="scientific">Mesorhizobium zhangyense</name>
    <dbReference type="NCBI Taxonomy" id="1776730"/>
    <lineage>
        <taxon>Bacteria</taxon>
        <taxon>Pseudomonadati</taxon>
        <taxon>Pseudomonadota</taxon>
        <taxon>Alphaproteobacteria</taxon>
        <taxon>Hyphomicrobiales</taxon>
        <taxon>Phyllobacteriaceae</taxon>
        <taxon>Mesorhizobium</taxon>
    </lineage>
</organism>
<dbReference type="InterPro" id="IPR028055">
    <property type="entry name" value="YidC/Oxa/ALB_C"/>
</dbReference>
<dbReference type="PANTHER" id="PTHR12428:SF65">
    <property type="entry name" value="CYTOCHROME C OXIDASE ASSEMBLY PROTEIN COX18, MITOCHONDRIAL"/>
    <property type="match status" value="1"/>
</dbReference>
<sequence length="233" mass="25890">MQLLEFIISPLTWVFQTVYEGIFAATGNYGISIILLSLVATLITSPIARKARELEQKEKVRQDEMAPLVAAARERYKGRDRFEKIDEIYQAHGYHPIKSMASLAPLLLQLPFLLAALFMLVNYPPLAGQGFLFVQDLSKPDALALLPGSYALNILPIALTAIALLDSFTKPEATAQSRRRFLIVSLVLLALIYPFPAAVCLYWLCSNFWSLIRSQFSAVTASNREPAPAKSDS</sequence>
<evidence type="ECO:0000313" key="9">
    <source>
        <dbReference type="Proteomes" id="UP000481252"/>
    </source>
</evidence>
<dbReference type="GO" id="GO:0005886">
    <property type="term" value="C:plasma membrane"/>
    <property type="evidence" value="ECO:0007669"/>
    <property type="project" value="TreeGrafter"/>
</dbReference>
<evidence type="ECO:0000256" key="4">
    <source>
        <dbReference type="ARBA" id="ARBA00023136"/>
    </source>
</evidence>